<name>A0A812JP70_9DINO</name>
<evidence type="ECO:0000259" key="2">
    <source>
        <dbReference type="Pfam" id="PF26601"/>
    </source>
</evidence>
<reference evidence="3" key="1">
    <citation type="submission" date="2021-02" db="EMBL/GenBank/DDBJ databases">
        <authorList>
            <person name="Dougan E. K."/>
            <person name="Rhodes N."/>
            <person name="Thang M."/>
            <person name="Chan C."/>
        </authorList>
    </citation>
    <scope>NUCLEOTIDE SEQUENCE</scope>
</reference>
<dbReference type="Pfam" id="PF26601">
    <property type="entry name" value="zf-CHCC_ins"/>
    <property type="match status" value="1"/>
</dbReference>
<evidence type="ECO:0000313" key="3">
    <source>
        <dbReference type="EMBL" id="CAE7207489.1"/>
    </source>
</evidence>
<feature type="domain" description="Putative CHCC zinc finger" evidence="1">
    <location>
        <begin position="60"/>
        <end position="91"/>
    </location>
</feature>
<keyword evidence="4" id="KW-1185">Reference proteome</keyword>
<accession>A0A812JP70</accession>
<evidence type="ECO:0000259" key="1">
    <source>
        <dbReference type="Pfam" id="PF26600"/>
    </source>
</evidence>
<protein>
    <submittedName>
        <fullName evidence="3">Znfx1 protein</fullName>
    </submittedName>
</protein>
<proteinExistence type="predicted"/>
<dbReference type="Pfam" id="PF26600">
    <property type="entry name" value="zf-CHCC_shd"/>
    <property type="match status" value="2"/>
</dbReference>
<dbReference type="Proteomes" id="UP000601435">
    <property type="component" value="Unassembled WGS sequence"/>
</dbReference>
<sequence>MSCRDEEDIQSGQKSWPQCEELSHTPYVYPDCRHTMDVKCYMLNEYNAGRSQVPKCEQMVDYVPICEHTARVKCWLKQAYQRGSAAQFVCPVKQDIKLPRCSHAAKVSCAENIQLQSWQGGEVQRALVIASCVH</sequence>
<comment type="caution">
    <text evidence="3">The sequence shown here is derived from an EMBL/GenBank/DDBJ whole genome shotgun (WGS) entry which is preliminary data.</text>
</comment>
<dbReference type="InterPro" id="IPR058255">
    <property type="entry name" value="zf-CHCC_ins"/>
</dbReference>
<dbReference type="AlphaFoldDB" id="A0A812JP70"/>
<dbReference type="InterPro" id="IPR058254">
    <property type="entry name" value="zf-CHCC_shd"/>
</dbReference>
<dbReference type="OrthoDB" id="2423195at2759"/>
<gene>
    <name evidence="3" type="primary">Znfx1</name>
    <name evidence="3" type="ORF">SNEC2469_LOCUS1875</name>
</gene>
<organism evidence="3 4">
    <name type="scientific">Symbiodinium necroappetens</name>
    <dbReference type="NCBI Taxonomy" id="1628268"/>
    <lineage>
        <taxon>Eukaryota</taxon>
        <taxon>Sar</taxon>
        <taxon>Alveolata</taxon>
        <taxon>Dinophyceae</taxon>
        <taxon>Suessiales</taxon>
        <taxon>Symbiodiniaceae</taxon>
        <taxon>Symbiodinium</taxon>
    </lineage>
</organism>
<dbReference type="EMBL" id="CAJNJA010006230">
    <property type="protein sequence ID" value="CAE7207489.1"/>
    <property type="molecule type" value="Genomic_DNA"/>
</dbReference>
<feature type="domain" description="Putative CHCC zinc finger" evidence="2">
    <location>
        <begin position="94"/>
        <end position="124"/>
    </location>
</feature>
<feature type="domain" description="Putative CHCC zinc finger" evidence="1">
    <location>
        <begin position="27"/>
        <end position="58"/>
    </location>
</feature>
<evidence type="ECO:0000313" key="4">
    <source>
        <dbReference type="Proteomes" id="UP000601435"/>
    </source>
</evidence>